<keyword evidence="9" id="KW-0411">Iron-sulfur</keyword>
<dbReference type="GO" id="GO:0046872">
    <property type="term" value="F:metal ion binding"/>
    <property type="evidence" value="ECO:0007669"/>
    <property type="project" value="UniProtKB-KW"/>
</dbReference>
<dbReference type="GO" id="GO:0003678">
    <property type="term" value="F:DNA helicase activity"/>
    <property type="evidence" value="ECO:0007669"/>
    <property type="project" value="InterPro"/>
</dbReference>
<dbReference type="InterPro" id="IPR006554">
    <property type="entry name" value="Helicase-like_DEXD_c2"/>
</dbReference>
<dbReference type="Pfam" id="PF13307">
    <property type="entry name" value="Helicase_C_2"/>
    <property type="match status" value="1"/>
</dbReference>
<evidence type="ECO:0000256" key="13">
    <source>
        <dbReference type="ARBA" id="ARBA00038058"/>
    </source>
</evidence>
<organism evidence="15 16">
    <name type="scientific">Comamonas thiooxydans</name>
    <dbReference type="NCBI Taxonomy" id="363952"/>
    <lineage>
        <taxon>Bacteria</taxon>
        <taxon>Pseudomonadati</taxon>
        <taxon>Pseudomonadota</taxon>
        <taxon>Betaproteobacteria</taxon>
        <taxon>Burkholderiales</taxon>
        <taxon>Comamonadaceae</taxon>
        <taxon>Comamonas</taxon>
    </lineage>
</organism>
<evidence type="ECO:0000313" key="15">
    <source>
        <dbReference type="EMBL" id="MDH1335389.1"/>
    </source>
</evidence>
<dbReference type="InterPro" id="IPR010614">
    <property type="entry name" value="RAD3-like_helicase_DEAD"/>
</dbReference>
<dbReference type="InterPro" id="IPR027417">
    <property type="entry name" value="P-loop_NTPase"/>
</dbReference>
<evidence type="ECO:0000256" key="1">
    <source>
        <dbReference type="ARBA" id="ARBA00022485"/>
    </source>
</evidence>
<dbReference type="AlphaFoldDB" id="A0AA42TUW3"/>
<evidence type="ECO:0000259" key="14">
    <source>
        <dbReference type="PROSITE" id="PS51193"/>
    </source>
</evidence>
<dbReference type="EMBL" id="JAOCEK010000011">
    <property type="protein sequence ID" value="MDH1335389.1"/>
    <property type="molecule type" value="Genomic_DNA"/>
</dbReference>
<dbReference type="Gene3D" id="3.40.50.300">
    <property type="entry name" value="P-loop containing nucleotide triphosphate hydrolases"/>
    <property type="match status" value="2"/>
</dbReference>
<evidence type="ECO:0000256" key="2">
    <source>
        <dbReference type="ARBA" id="ARBA00022723"/>
    </source>
</evidence>
<protein>
    <submittedName>
        <fullName evidence="15">ATP-dependent DNA helicase</fullName>
    </submittedName>
</protein>
<gene>
    <name evidence="15" type="ORF">N5D63_14685</name>
</gene>
<evidence type="ECO:0000256" key="4">
    <source>
        <dbReference type="ARBA" id="ARBA00022763"/>
    </source>
</evidence>
<feature type="domain" description="Helicase ATP-binding" evidence="14">
    <location>
        <begin position="177"/>
        <end position="450"/>
    </location>
</feature>
<dbReference type="SMART" id="SM00491">
    <property type="entry name" value="HELICc2"/>
    <property type="match status" value="1"/>
</dbReference>
<keyword evidence="7" id="KW-0067">ATP-binding</keyword>
<dbReference type="InterPro" id="IPR011604">
    <property type="entry name" value="PDDEXK-like_dom_sf"/>
</dbReference>
<evidence type="ECO:0000256" key="3">
    <source>
        <dbReference type="ARBA" id="ARBA00022741"/>
    </source>
</evidence>
<evidence type="ECO:0000313" key="16">
    <source>
        <dbReference type="Proteomes" id="UP001161065"/>
    </source>
</evidence>
<dbReference type="GO" id="GO:0005524">
    <property type="term" value="F:ATP binding"/>
    <property type="evidence" value="ECO:0007669"/>
    <property type="project" value="UniProtKB-KW"/>
</dbReference>
<keyword evidence="6 15" id="KW-0347">Helicase</keyword>
<evidence type="ECO:0000256" key="12">
    <source>
        <dbReference type="ARBA" id="ARBA00023235"/>
    </source>
</evidence>
<comment type="caution">
    <text evidence="15">The sequence shown here is derived from an EMBL/GenBank/DDBJ whole genome shotgun (WGS) entry which is preliminary data.</text>
</comment>
<comment type="similarity">
    <text evidence="13">Belongs to the helicase family. DinG subfamily.</text>
</comment>
<dbReference type="SMART" id="SM00488">
    <property type="entry name" value="DEXDc2"/>
    <property type="match status" value="1"/>
</dbReference>
<evidence type="ECO:0000256" key="9">
    <source>
        <dbReference type="ARBA" id="ARBA00023014"/>
    </source>
</evidence>
<keyword evidence="2" id="KW-0479">Metal-binding</keyword>
<dbReference type="SUPFAM" id="SSF52540">
    <property type="entry name" value="P-loop containing nucleoside triphosphate hydrolases"/>
    <property type="match status" value="1"/>
</dbReference>
<dbReference type="RefSeq" id="WP_280008528.1">
    <property type="nucleotide sequence ID" value="NZ_JAOCEK010000011.1"/>
</dbReference>
<dbReference type="InterPro" id="IPR006555">
    <property type="entry name" value="ATP-dep_Helicase_C"/>
</dbReference>
<dbReference type="GO" id="GO:0051539">
    <property type="term" value="F:4 iron, 4 sulfur cluster binding"/>
    <property type="evidence" value="ECO:0007669"/>
    <property type="project" value="UniProtKB-KW"/>
</dbReference>
<accession>A0AA42TUW3</accession>
<dbReference type="GO" id="GO:0016818">
    <property type="term" value="F:hydrolase activity, acting on acid anhydrides, in phosphorus-containing anhydrides"/>
    <property type="evidence" value="ECO:0007669"/>
    <property type="project" value="InterPro"/>
</dbReference>
<keyword evidence="5" id="KW-0378">Hydrolase</keyword>
<evidence type="ECO:0000256" key="6">
    <source>
        <dbReference type="ARBA" id="ARBA00022806"/>
    </source>
</evidence>
<dbReference type="GO" id="GO:0006281">
    <property type="term" value="P:DNA repair"/>
    <property type="evidence" value="ECO:0007669"/>
    <property type="project" value="UniProtKB-KW"/>
</dbReference>
<keyword evidence="8" id="KW-0408">Iron</keyword>
<dbReference type="GO" id="GO:0003677">
    <property type="term" value="F:DNA binding"/>
    <property type="evidence" value="ECO:0007669"/>
    <property type="project" value="UniProtKB-KW"/>
</dbReference>
<dbReference type="InterPro" id="IPR014013">
    <property type="entry name" value="Helic_SF1/SF2_ATP-bd_DinG/Rad3"/>
</dbReference>
<dbReference type="PANTHER" id="PTHR11472">
    <property type="entry name" value="DNA REPAIR DEAD HELICASE RAD3/XP-D SUBFAMILY MEMBER"/>
    <property type="match status" value="1"/>
</dbReference>
<dbReference type="Proteomes" id="UP001161065">
    <property type="component" value="Unassembled WGS sequence"/>
</dbReference>
<dbReference type="PROSITE" id="PS51193">
    <property type="entry name" value="HELICASE_ATP_BIND_2"/>
    <property type="match status" value="1"/>
</dbReference>
<keyword evidence="3" id="KW-0547">Nucleotide-binding</keyword>
<evidence type="ECO:0000256" key="10">
    <source>
        <dbReference type="ARBA" id="ARBA00023125"/>
    </source>
</evidence>
<evidence type="ECO:0000256" key="5">
    <source>
        <dbReference type="ARBA" id="ARBA00022801"/>
    </source>
</evidence>
<sequence length="796" mass="87497">MKPALSVAVRALCEFTARGGDLDLRFTPAPSALEGMEGHAVVQKRREKVGGYETELALRGRFEELQVRGRADGFDAVKQQLEEIKTYRGRLDGVRPHHRALHWAQARVYGHLLCQERGLERIKLALVYFQIGSAEETVLVEECSATELQAFFESQCAHYLVWARSEAAHRQARDAAMAQLQFPMPAFRAGQRELAVAVYRTAHASEGGRCLMVQAPTGIGKTLATIFPLLKSMGAAMGKGATDSAGLDKLFFLTAKGTGHGLALHALWQLQQALSASASVAPLRVLDMQARDKTCEHPDKACHGESCPLARGFFDRLPAARQQALQLPLWDAPALRTLALEHGICPYYLSQELVRWADVVVADYHYYYDSAAMLYALALQQDWRVGVLVDEAHNLLERARSMYTAPLSQFDLAQARQAATGAVKKALDALQRQWQALNKAQDQASYQSFESIPGVLLGAMQRVVGAIADQLAEQEIAGHAATGGQPALAEHALLDFYWELLHFQALADQFGPHALFDIQLATPPQRASRVRTPTSTLCIRNVVPAPHLAARHEAAQATVLFSGTLSPPGFYRDLLGLPADTAWLDVPSPFAARQLQVHIAGHISTRWRDREASLIPMAELIAQQYARQPGNYLCFLSSFDYLQQLAATLERLQPQLPLWLQKRGMDEAGRAEFLARFVEGGQGLGLAVLGGAFSEGVDLPGSRLIGAFVATLGLPQFNPVNEAMQRAMDQAMGVGLGYDCTYLYPGLRKVVQAAGRVIRGENDRGILVLMDDRFARAEVRALLPAWWQIEGVDRGF</sequence>
<evidence type="ECO:0000256" key="7">
    <source>
        <dbReference type="ARBA" id="ARBA00022840"/>
    </source>
</evidence>
<name>A0AA42TUW3_9BURK</name>
<keyword evidence="10" id="KW-0238">DNA-binding</keyword>
<keyword evidence="11" id="KW-0234">DNA repair</keyword>
<reference evidence="15" key="1">
    <citation type="submission" date="2022-09" db="EMBL/GenBank/DDBJ databases">
        <title>Intensive care unit water sources are persistently colonized with multi-drug resistant bacteria and are the site of extensive horizontal gene transfer of antibiotic resistance genes.</title>
        <authorList>
            <person name="Diorio-Toth L."/>
        </authorList>
    </citation>
    <scope>NUCLEOTIDE SEQUENCE</scope>
    <source>
        <strain evidence="15">GD03832</strain>
    </source>
</reference>
<evidence type="ECO:0000256" key="8">
    <source>
        <dbReference type="ARBA" id="ARBA00023004"/>
    </source>
</evidence>
<evidence type="ECO:0000256" key="11">
    <source>
        <dbReference type="ARBA" id="ARBA00023204"/>
    </source>
</evidence>
<dbReference type="PANTHER" id="PTHR11472:SF34">
    <property type="entry name" value="REGULATOR OF TELOMERE ELONGATION HELICASE 1"/>
    <property type="match status" value="1"/>
</dbReference>
<proteinExistence type="inferred from homology"/>
<dbReference type="InterPro" id="IPR045028">
    <property type="entry name" value="DinG/Rad3-like"/>
</dbReference>
<keyword evidence="12" id="KW-0413">Isomerase</keyword>
<dbReference type="Pfam" id="PF06733">
    <property type="entry name" value="DEAD_2"/>
    <property type="match status" value="1"/>
</dbReference>
<keyword evidence="1" id="KW-0004">4Fe-4S</keyword>
<dbReference type="Gene3D" id="3.90.320.10">
    <property type="match status" value="1"/>
</dbReference>
<keyword evidence="4" id="KW-0227">DNA damage</keyword>